<accession>A0A1I7XHF5</accession>
<evidence type="ECO:0000313" key="2">
    <source>
        <dbReference type="WBParaSite" id="Hba_17178"/>
    </source>
</evidence>
<evidence type="ECO:0000313" key="1">
    <source>
        <dbReference type="Proteomes" id="UP000095283"/>
    </source>
</evidence>
<dbReference type="Proteomes" id="UP000095283">
    <property type="component" value="Unplaced"/>
</dbReference>
<dbReference type="WBParaSite" id="Hba_17178">
    <property type="protein sequence ID" value="Hba_17178"/>
    <property type="gene ID" value="Hba_17178"/>
</dbReference>
<sequence length="59" mass="6893">MEKKAIGLGQYFPDWDECYLIARTQGQPTKRNLEFDCSYTYEEILIFDSDTYSSGDILI</sequence>
<name>A0A1I7XHF5_HETBA</name>
<keyword evidence="1" id="KW-1185">Reference proteome</keyword>
<protein>
    <submittedName>
        <fullName evidence="2">C2 domain-containing protein</fullName>
    </submittedName>
</protein>
<dbReference type="AlphaFoldDB" id="A0A1I7XHF5"/>
<organism evidence="1 2">
    <name type="scientific">Heterorhabditis bacteriophora</name>
    <name type="common">Entomopathogenic nematode worm</name>
    <dbReference type="NCBI Taxonomy" id="37862"/>
    <lineage>
        <taxon>Eukaryota</taxon>
        <taxon>Metazoa</taxon>
        <taxon>Ecdysozoa</taxon>
        <taxon>Nematoda</taxon>
        <taxon>Chromadorea</taxon>
        <taxon>Rhabditida</taxon>
        <taxon>Rhabditina</taxon>
        <taxon>Rhabditomorpha</taxon>
        <taxon>Strongyloidea</taxon>
        <taxon>Heterorhabditidae</taxon>
        <taxon>Heterorhabditis</taxon>
    </lineage>
</organism>
<proteinExistence type="predicted"/>
<reference evidence="2" key="1">
    <citation type="submission" date="2016-11" db="UniProtKB">
        <authorList>
            <consortium name="WormBaseParasite"/>
        </authorList>
    </citation>
    <scope>IDENTIFICATION</scope>
</reference>